<evidence type="ECO:0000256" key="1">
    <source>
        <dbReference type="ARBA" id="ARBA00008106"/>
    </source>
</evidence>
<dbReference type="PANTHER" id="PTHR43316:SF3">
    <property type="entry name" value="HALOACID DEHALOGENASE, TYPE II (AFU_ORTHOLOGUE AFUA_2G07750)-RELATED"/>
    <property type="match status" value="1"/>
</dbReference>
<dbReference type="InterPro" id="IPR023214">
    <property type="entry name" value="HAD_sf"/>
</dbReference>
<evidence type="ECO:0000313" key="4">
    <source>
        <dbReference type="Proteomes" id="UP001390339"/>
    </source>
</evidence>
<evidence type="ECO:0000256" key="2">
    <source>
        <dbReference type="ARBA" id="ARBA00022801"/>
    </source>
</evidence>
<reference evidence="3 4" key="1">
    <citation type="journal article" date="2024" name="IMA Fungus">
        <title>Apiospora arundinis, a panoply of carbohydrate-active enzymes and secondary metabolites.</title>
        <authorList>
            <person name="Sorensen T."/>
            <person name="Petersen C."/>
            <person name="Muurmann A.T."/>
            <person name="Christiansen J.V."/>
            <person name="Brundto M.L."/>
            <person name="Overgaard C.K."/>
            <person name="Boysen A.T."/>
            <person name="Wollenberg R.D."/>
            <person name="Larsen T.O."/>
            <person name="Sorensen J.L."/>
            <person name="Nielsen K.L."/>
            <person name="Sondergaard T.E."/>
        </authorList>
    </citation>
    <scope>NUCLEOTIDE SEQUENCE [LARGE SCALE GENOMIC DNA]</scope>
    <source>
        <strain evidence="3 4">AAU 773</strain>
    </source>
</reference>
<keyword evidence="2" id="KW-0378">Hydrolase</keyword>
<dbReference type="EMBL" id="JAPCWZ010000001">
    <property type="protein sequence ID" value="KAK8880155.1"/>
    <property type="molecule type" value="Genomic_DNA"/>
</dbReference>
<dbReference type="NCBIfam" id="TIGR01493">
    <property type="entry name" value="HAD-SF-IA-v2"/>
    <property type="match status" value="1"/>
</dbReference>
<accession>A0ABR2JMV0</accession>
<dbReference type="PRINTS" id="PR00413">
    <property type="entry name" value="HADHALOGNASE"/>
</dbReference>
<dbReference type="SFLD" id="SFLDG01129">
    <property type="entry name" value="C1.5:_HAD__Beta-PGM__Phosphata"/>
    <property type="match status" value="1"/>
</dbReference>
<protein>
    <submittedName>
        <fullName evidence="3">Haloacid dehalogenase</fullName>
    </submittedName>
</protein>
<dbReference type="InterPro" id="IPR051540">
    <property type="entry name" value="S-2-haloacid_dehalogenase"/>
</dbReference>
<dbReference type="SFLD" id="SFLDS00003">
    <property type="entry name" value="Haloacid_Dehalogenase"/>
    <property type="match status" value="1"/>
</dbReference>
<organism evidence="3 4">
    <name type="scientific">Apiospora arundinis</name>
    <dbReference type="NCBI Taxonomy" id="335852"/>
    <lineage>
        <taxon>Eukaryota</taxon>
        <taxon>Fungi</taxon>
        <taxon>Dikarya</taxon>
        <taxon>Ascomycota</taxon>
        <taxon>Pezizomycotina</taxon>
        <taxon>Sordariomycetes</taxon>
        <taxon>Xylariomycetidae</taxon>
        <taxon>Amphisphaeriales</taxon>
        <taxon>Apiosporaceae</taxon>
        <taxon>Apiospora</taxon>
    </lineage>
</organism>
<dbReference type="PANTHER" id="PTHR43316">
    <property type="entry name" value="HYDROLASE, HALOACID DELAHOGENASE-RELATED"/>
    <property type="match status" value="1"/>
</dbReference>
<evidence type="ECO:0000313" key="3">
    <source>
        <dbReference type="EMBL" id="KAK8880155.1"/>
    </source>
</evidence>
<dbReference type="NCBIfam" id="TIGR01428">
    <property type="entry name" value="HAD_type_II"/>
    <property type="match status" value="1"/>
</dbReference>
<comment type="similarity">
    <text evidence="1">Belongs to the HAD-like hydrolase superfamily. S-2-haloalkanoic acid dehalogenase family.</text>
</comment>
<comment type="caution">
    <text evidence="3">The sequence shown here is derived from an EMBL/GenBank/DDBJ whole genome shotgun (WGS) entry which is preliminary data.</text>
</comment>
<dbReference type="InterPro" id="IPR036412">
    <property type="entry name" value="HAD-like_sf"/>
</dbReference>
<name>A0ABR2JMV0_9PEZI</name>
<dbReference type="InterPro" id="IPR006328">
    <property type="entry name" value="2-HAD"/>
</dbReference>
<dbReference type="InterPro" id="IPR023198">
    <property type="entry name" value="PGP-like_dom2"/>
</dbReference>
<dbReference type="Pfam" id="PF00702">
    <property type="entry name" value="Hydrolase"/>
    <property type="match status" value="1"/>
</dbReference>
<dbReference type="Gene3D" id="1.10.150.240">
    <property type="entry name" value="Putative phosphatase, domain 2"/>
    <property type="match status" value="1"/>
</dbReference>
<dbReference type="Proteomes" id="UP001390339">
    <property type="component" value="Unassembled WGS sequence"/>
</dbReference>
<proteinExistence type="inferred from homology"/>
<dbReference type="SUPFAM" id="SSF56784">
    <property type="entry name" value="HAD-like"/>
    <property type="match status" value="1"/>
</dbReference>
<keyword evidence="4" id="KW-1185">Reference proteome</keyword>
<dbReference type="Gene3D" id="3.40.50.1000">
    <property type="entry name" value="HAD superfamily/HAD-like"/>
    <property type="match status" value="1"/>
</dbReference>
<sequence length="346" mass="38391">MQAGGGLDDIDTYLVRSQVVGLLGGRATPTFGIRWTEGESSLQESFIAESNTIQMPPRLGHGFRKMMTAEATTTVLPPEFRDVHALLFDVFGTVVDWRSTVVAELIKRGREKSNSPASDSLAPALRTRLAELTDADWATFAQQWRTSYGKFTKGFVPGETAWKDIDTHHYDSLLELLGDWGLSGVFTEEEVRSLSLVWHRLQPWTDTAEGLKRLGTRFTTSTLSNGNQQLLQDLNEHGKLGFHRIISSADFKAYKPNPKTYLGAVAALGWQPGECALVAAHLGDLQAARSCGLRTVYVERPREEDWATQPELIEDARTWVDVWVSSDQDGFVEVARRLGIPGGGER</sequence>
<gene>
    <name evidence="3" type="ORF">PGQ11_001449</name>
</gene>
<dbReference type="InterPro" id="IPR006439">
    <property type="entry name" value="HAD-SF_hydro_IA"/>
</dbReference>